<dbReference type="GO" id="GO:0004803">
    <property type="term" value="F:transposase activity"/>
    <property type="evidence" value="ECO:0007669"/>
    <property type="project" value="UniProtKB-UniRule"/>
</dbReference>
<evidence type="ECO:0000256" key="1">
    <source>
        <dbReference type="ARBA" id="ARBA00002190"/>
    </source>
</evidence>
<proteinExistence type="inferred from homology"/>
<evidence type="ECO:0000256" key="3">
    <source>
        <dbReference type="ARBA" id="ARBA00022578"/>
    </source>
</evidence>
<keyword evidence="4 6" id="KW-0238">DNA-binding</keyword>
<dbReference type="GO" id="GO:0006313">
    <property type="term" value="P:DNA transposition"/>
    <property type="evidence" value="ECO:0007669"/>
    <property type="project" value="UniProtKB-UniRule"/>
</dbReference>
<comment type="similarity">
    <text evidence="2 6">Belongs to the transposase mutator family.</text>
</comment>
<dbReference type="GO" id="GO:0003677">
    <property type="term" value="F:DNA binding"/>
    <property type="evidence" value="ECO:0007669"/>
    <property type="project" value="UniProtKB-UniRule"/>
</dbReference>
<reference evidence="7 8" key="1">
    <citation type="submission" date="2016-11" db="EMBL/GenBank/DDBJ databases">
        <title>Draft Genome Sequences of Nine Cyanobacterial Strains from Diverse Habitats.</title>
        <authorList>
            <person name="Zhu T."/>
            <person name="Hou S."/>
            <person name="Lu X."/>
            <person name="Hess W.R."/>
        </authorList>
    </citation>
    <scope>NUCLEOTIDE SEQUENCE [LARGE SCALE GENOMIC DNA]</scope>
    <source>
        <strain evidence="7 8">5.2 s.c.1</strain>
    </source>
</reference>
<keyword evidence="6" id="KW-0814">Transposable element</keyword>
<dbReference type="EMBL" id="MRCC01000004">
    <property type="protein sequence ID" value="OKH28043.1"/>
    <property type="molecule type" value="Genomic_DNA"/>
</dbReference>
<keyword evidence="3 6" id="KW-0815">Transposition</keyword>
<evidence type="ECO:0000256" key="4">
    <source>
        <dbReference type="ARBA" id="ARBA00023125"/>
    </source>
</evidence>
<dbReference type="Proteomes" id="UP000185984">
    <property type="component" value="Unassembled WGS sequence"/>
</dbReference>
<evidence type="ECO:0000256" key="2">
    <source>
        <dbReference type="ARBA" id="ARBA00010961"/>
    </source>
</evidence>
<keyword evidence="8" id="KW-1185">Reference proteome</keyword>
<dbReference type="InterPro" id="IPR001207">
    <property type="entry name" value="Transposase_mutator"/>
</dbReference>
<dbReference type="Pfam" id="PF00872">
    <property type="entry name" value="Transposase_mut"/>
    <property type="match status" value="1"/>
</dbReference>
<evidence type="ECO:0000313" key="8">
    <source>
        <dbReference type="Proteomes" id="UP000185984"/>
    </source>
</evidence>
<dbReference type="AlphaFoldDB" id="A0A1U7HWS8"/>
<comment type="function">
    <text evidence="1 6">Required for the transposition of the insertion element.</text>
</comment>
<evidence type="ECO:0000256" key="5">
    <source>
        <dbReference type="ARBA" id="ARBA00023172"/>
    </source>
</evidence>
<accession>A0A1U7HWS8</accession>
<sequence length="88" mass="10372">MMTFAEKWDKPYPIISKSWMAHWQRLIGLLAFPVEILTIYTTNAIESLNMTRRTVLNNHRTFPTDESALKFVYLAFQNISKKRIGRPL</sequence>
<evidence type="ECO:0000256" key="6">
    <source>
        <dbReference type="RuleBase" id="RU365089"/>
    </source>
</evidence>
<organism evidence="7 8">
    <name type="scientific">Chroogloeocystis siderophila 5.2 s.c.1</name>
    <dbReference type="NCBI Taxonomy" id="247279"/>
    <lineage>
        <taxon>Bacteria</taxon>
        <taxon>Bacillati</taxon>
        <taxon>Cyanobacteriota</taxon>
        <taxon>Cyanophyceae</taxon>
        <taxon>Oscillatoriophycideae</taxon>
        <taxon>Chroococcales</taxon>
        <taxon>Chroococcaceae</taxon>
        <taxon>Chroogloeocystis</taxon>
    </lineage>
</organism>
<comment type="caution">
    <text evidence="7">The sequence shown here is derived from an EMBL/GenBank/DDBJ whole genome shotgun (WGS) entry which is preliminary data.</text>
</comment>
<dbReference type="PANTHER" id="PTHR33217:SF5">
    <property type="entry name" value="MUTATOR FAMILY TRANSPOSASE"/>
    <property type="match status" value="1"/>
</dbReference>
<dbReference type="STRING" id="247279.NIES1031_05570"/>
<protein>
    <recommendedName>
        <fullName evidence="6">Mutator family transposase</fullName>
    </recommendedName>
</protein>
<gene>
    <name evidence="7" type="ORF">NIES1031_05570</name>
</gene>
<evidence type="ECO:0000313" key="7">
    <source>
        <dbReference type="EMBL" id="OKH28043.1"/>
    </source>
</evidence>
<name>A0A1U7HWS8_9CHRO</name>
<dbReference type="PANTHER" id="PTHR33217">
    <property type="entry name" value="TRANSPOSASE FOR INSERTION SEQUENCE ELEMENT IS1081"/>
    <property type="match status" value="1"/>
</dbReference>
<keyword evidence="5 6" id="KW-0233">DNA recombination</keyword>